<accession>A0A919NGN9</accession>
<dbReference type="Proteomes" id="UP000623608">
    <property type="component" value="Unassembled WGS sequence"/>
</dbReference>
<organism evidence="2 3">
    <name type="scientific">Paractinoplanes tereljensis</name>
    <dbReference type="NCBI Taxonomy" id="571912"/>
    <lineage>
        <taxon>Bacteria</taxon>
        <taxon>Bacillati</taxon>
        <taxon>Actinomycetota</taxon>
        <taxon>Actinomycetes</taxon>
        <taxon>Micromonosporales</taxon>
        <taxon>Micromonosporaceae</taxon>
        <taxon>Paractinoplanes</taxon>
    </lineage>
</organism>
<reference evidence="2" key="1">
    <citation type="submission" date="2021-01" db="EMBL/GenBank/DDBJ databases">
        <title>Whole genome shotgun sequence of Actinoplanes tereljensis NBRC 105297.</title>
        <authorList>
            <person name="Komaki H."/>
            <person name="Tamura T."/>
        </authorList>
    </citation>
    <scope>NUCLEOTIDE SEQUENCE</scope>
    <source>
        <strain evidence="2">NBRC 105297</strain>
    </source>
</reference>
<feature type="region of interest" description="Disordered" evidence="1">
    <location>
        <begin position="1"/>
        <end position="22"/>
    </location>
</feature>
<feature type="compositionally biased region" description="Low complexity" evidence="1">
    <location>
        <begin position="110"/>
        <end position="125"/>
    </location>
</feature>
<evidence type="ECO:0000313" key="3">
    <source>
        <dbReference type="Proteomes" id="UP000623608"/>
    </source>
</evidence>
<keyword evidence="3" id="KW-1185">Reference proteome</keyword>
<evidence type="ECO:0000313" key="2">
    <source>
        <dbReference type="EMBL" id="GIF17820.1"/>
    </source>
</evidence>
<dbReference type="AlphaFoldDB" id="A0A919NGN9"/>
<gene>
    <name evidence="2" type="ORF">Ate02nite_05500</name>
</gene>
<feature type="compositionally biased region" description="Pro residues" evidence="1">
    <location>
        <begin position="86"/>
        <end position="109"/>
    </location>
</feature>
<sequence>MPDDRDLRSVLHDEADRHSPDRGAMLDRINQRRGSAPNRLMSLFRPVEPGPRRILNVARPVAAAVAVAGLLVAGVTGINLAGQQTVPPPAPQAAASPPPVPTSPAPYSPAPSSSAPSASASSSAPPKKPRLLTATGSLNRYSIDNWGQSDLVVDTTGTITKLDVTVRIARTPGLLDTGHWTSVPNELITSSVSTTGSAFVYRFTLKAGATLAPGSYTFATQYNHSAGTRSMAADSYEVTATAGKKTRLTGGYTA</sequence>
<protein>
    <submittedName>
        <fullName evidence="2">Uncharacterized protein</fullName>
    </submittedName>
</protein>
<evidence type="ECO:0000256" key="1">
    <source>
        <dbReference type="SAM" id="MobiDB-lite"/>
    </source>
</evidence>
<dbReference type="RefSeq" id="WP_203798285.1">
    <property type="nucleotide sequence ID" value="NZ_BOMY01000002.1"/>
</dbReference>
<dbReference type="EMBL" id="BOMY01000002">
    <property type="protein sequence ID" value="GIF17820.1"/>
    <property type="molecule type" value="Genomic_DNA"/>
</dbReference>
<feature type="region of interest" description="Disordered" evidence="1">
    <location>
        <begin position="86"/>
        <end position="132"/>
    </location>
</feature>
<proteinExistence type="predicted"/>
<name>A0A919NGN9_9ACTN</name>
<comment type="caution">
    <text evidence="2">The sequence shown here is derived from an EMBL/GenBank/DDBJ whole genome shotgun (WGS) entry which is preliminary data.</text>
</comment>